<name>A0A6J5A475_9BURK</name>
<feature type="compositionally biased region" description="Gly residues" evidence="1">
    <location>
        <begin position="28"/>
        <end position="41"/>
    </location>
</feature>
<evidence type="ECO:0000259" key="2">
    <source>
        <dbReference type="Pfam" id="PF09327"/>
    </source>
</evidence>
<dbReference type="GeneID" id="92897169"/>
<evidence type="ECO:0000259" key="3">
    <source>
        <dbReference type="Pfam" id="PF13550"/>
    </source>
</evidence>
<accession>A0A6J5A475</accession>
<dbReference type="PANTHER" id="PTHR36251:SF2">
    <property type="entry name" value="GIFSY-2 PROPHAGE HOST SPECIFICITY PROTEIN J, PHAGE LAMBDA"/>
    <property type="match status" value="1"/>
</dbReference>
<dbReference type="EMBL" id="CADIJR010000008">
    <property type="protein sequence ID" value="CAB3633963.1"/>
    <property type="molecule type" value="Genomic_DNA"/>
</dbReference>
<feature type="region of interest" description="Disordered" evidence="1">
    <location>
        <begin position="1"/>
        <end position="48"/>
    </location>
</feature>
<evidence type="ECO:0000256" key="1">
    <source>
        <dbReference type="SAM" id="MobiDB-lite"/>
    </source>
</evidence>
<dbReference type="RefSeq" id="WP_218950876.1">
    <property type="nucleotide sequence ID" value="NZ_CADIJR010000008.1"/>
</dbReference>
<evidence type="ECO:0000313" key="5">
    <source>
        <dbReference type="EMBL" id="CAB3633963.1"/>
    </source>
</evidence>
<evidence type="ECO:0000259" key="4">
    <source>
        <dbReference type="Pfam" id="PF24801"/>
    </source>
</evidence>
<dbReference type="Proteomes" id="UP000507979">
    <property type="component" value="Unassembled WGS sequence"/>
</dbReference>
<dbReference type="Pfam" id="PF24801">
    <property type="entry name" value="FNIII-A_GpJ"/>
    <property type="match status" value="1"/>
</dbReference>
<feature type="domain" description="Tip attachment protein J HDII-ins2" evidence="4">
    <location>
        <begin position="121"/>
        <end position="247"/>
    </location>
</feature>
<dbReference type="InterPro" id="IPR053171">
    <property type="entry name" value="Viral_Tip_Attach_Protein"/>
</dbReference>
<gene>
    <name evidence="5" type="ORF">LMG26845_01323</name>
</gene>
<protein>
    <recommendedName>
        <fullName evidence="7">Tip attachment protein J domain-containing protein</fullName>
    </recommendedName>
</protein>
<feature type="domain" description="Tip attachment protein J central straight fiber" evidence="2">
    <location>
        <begin position="944"/>
        <end position="1064"/>
    </location>
</feature>
<keyword evidence="6" id="KW-1185">Reference proteome</keyword>
<sequence>MKQRHRIRNRAPAGAFSFGGKPMAEGQGLVGHKGKGGGGGRAPVESPDSLHSTAYARVIDLLGEGEIYGPVHGMDNALRDVYLNGTPVANEDGSLNFSGASIDFRTGTQLQEPLPGFPASESTIGINAELKSSQPWTRLFTNLQASAVRVTLAVEGLSRADTKNGDINGYRVEYVIELNTDGAGYQTVLSTAFDGKTTQRYTRSHRIELPRARQGWTVRVRRVTPNANSNTISDRTVVDTVTEIVDAKLRYPMSALVGIKIDASQFQSIPTRAYHVRGRIIRVPSNYHPDLRRYDGVWDGTFKLAWTNNPAWVFYDLISNDRYGLGTRVPAGWLDKWGLYQIGRYCDEMVDDGFGGKEPRFTCNVYLQQAADAYRVVQDFASIFRGMAYWANAAVFASADMPGDPVYTFSSANVVDGRFNYVGSALTTRYTVALVSWNDMSEMGRQKVEYVENREGIARYGIQQVEVTGFGCTSRGQAHRIGKWMLLTSNLETRSVTFSVGLDACRVRPGSVIRVADQHLAGRRIGGRIREGEISKITVDAELGVRPGDRLTVNLPNGLSETRVVATAVGTGLTVDNTVFTVDSTELTADLVGLPGTVLHITVTTPFSQAPEAECVWTLESEALSAQTFRVLSVKRKQGLVAEIAAVQHEPGKFDNVDFGTRLDPKPITVVPPSVQPSPVNIRLASRSVIDQGLARHVGVISWDAAASAVAYQVQWRRDNSDWVEAGRTGALTLELPDIRAGAYVARVRAINVSDISSVWVNSTETMLEGDIAPPPALALLATKPLVFGIDLRWAFPEGRFTAQRTEIWYSASNDRASAIKLGDFAFPQSAHTLMGLAAGKRFYFWGRIVALNGEIGAWYPGDQGVMGESSWEASEILEYLNGKISRDELAQELTGTIDGLTTGLDETRAAITAEETKRADADGALSSRVDTVMATANGAAAGVQETRNALVDVDGQLKATWSIKAQVTKDKQIYAAGMSLGAYSQPDGSMQTSVYFLADRLALLNLANGATTTPFVIDNGQTFINDAVIGTGRITNAMIRSLSAEKINAGVMSAERIDVGTIAAQLANVGQAYIKRANIHEAQVDTLSIAGNAVTIPVSWSGPGAGTLVINSNVDGPVVVIAYRSGYSGMASNLRIYVNGALMEEATGSHSAWQSGSGDGPQPWEYTSMPLTAVTVGNAIRGNNTIVVNSSSSVSNGAKIRIVALMVKR</sequence>
<organism evidence="5 6">
    <name type="scientific">Achromobacter insuavis</name>
    <dbReference type="NCBI Taxonomy" id="1287735"/>
    <lineage>
        <taxon>Bacteria</taxon>
        <taxon>Pseudomonadati</taxon>
        <taxon>Pseudomonadota</taxon>
        <taxon>Betaproteobacteria</taxon>
        <taxon>Burkholderiales</taxon>
        <taxon>Alcaligenaceae</taxon>
        <taxon>Achromobacter</taxon>
    </lineage>
</organism>
<evidence type="ECO:0000313" key="6">
    <source>
        <dbReference type="Proteomes" id="UP000507979"/>
    </source>
</evidence>
<dbReference type="InterPro" id="IPR032876">
    <property type="entry name" value="J_dom"/>
</dbReference>
<feature type="domain" description="Tip attachment protein J" evidence="3">
    <location>
        <begin position="369"/>
        <end position="530"/>
    </location>
</feature>
<dbReference type="Pfam" id="PF09327">
    <property type="entry name" value="Phage_Tail_Tip"/>
    <property type="match status" value="1"/>
</dbReference>
<dbReference type="PANTHER" id="PTHR36251">
    <property type="entry name" value="FELS-1 PROPHAGE HOST SPECIFICITY PROTEIN-RELATED"/>
    <property type="match status" value="1"/>
</dbReference>
<dbReference type="AlphaFoldDB" id="A0A6J5A475"/>
<dbReference type="Pfam" id="PF13550">
    <property type="entry name" value="Phage-tail_3"/>
    <property type="match status" value="1"/>
</dbReference>
<dbReference type="InterPro" id="IPR055385">
    <property type="entry name" value="GpJ_HDII-ins2"/>
</dbReference>
<evidence type="ECO:0008006" key="7">
    <source>
        <dbReference type="Google" id="ProtNLM"/>
    </source>
</evidence>
<proteinExistence type="predicted"/>
<reference evidence="5 6" key="1">
    <citation type="submission" date="2020-04" db="EMBL/GenBank/DDBJ databases">
        <authorList>
            <person name="De Canck E."/>
        </authorList>
    </citation>
    <scope>NUCLEOTIDE SEQUENCE [LARGE SCALE GENOMIC DNA]</scope>
    <source>
        <strain evidence="5 6">LMG 26845</strain>
    </source>
</reference>
<dbReference type="InterPro" id="IPR015406">
    <property type="entry name" value="GpJ_CSF"/>
</dbReference>